<dbReference type="Pfam" id="PF00535">
    <property type="entry name" value="Glycos_transf_2"/>
    <property type="match status" value="1"/>
</dbReference>
<dbReference type="PANTHER" id="PTHR43630">
    <property type="entry name" value="POLY-BETA-1,6-N-ACETYL-D-GLUCOSAMINE SYNTHASE"/>
    <property type="match status" value="1"/>
</dbReference>
<comment type="similarity">
    <text evidence="1">Belongs to the glycosyltransferase 2 family. WaaE/KdtX subfamily.</text>
</comment>
<reference evidence="3" key="1">
    <citation type="submission" date="2020-01" db="EMBL/GenBank/DDBJ databases">
        <authorList>
            <person name="Meier V. D."/>
            <person name="Meier V D."/>
        </authorList>
    </citation>
    <scope>NUCLEOTIDE SEQUENCE</scope>
    <source>
        <strain evidence="3">HLG_WM_MAG_01</strain>
    </source>
</reference>
<name>A0A6S6T8I0_9BACT</name>
<dbReference type="PANTHER" id="PTHR43630:SF2">
    <property type="entry name" value="GLYCOSYLTRANSFERASE"/>
    <property type="match status" value="1"/>
</dbReference>
<protein>
    <recommendedName>
        <fullName evidence="2">Glycosyltransferase 2-like domain-containing protein</fullName>
    </recommendedName>
</protein>
<dbReference type="CDD" id="cd02511">
    <property type="entry name" value="Beta4Glucosyltransferase"/>
    <property type="match status" value="1"/>
</dbReference>
<sequence>MSINHISVVIMAKNAEETIKQCLASLSDFSEVVLYLNDSTDMTENIALGYSNVKIVKGKFIGFGETKNRAAEYSTNDWILSLDSDEILDSTLTNEIQSLDTNNIKKIYQLKRDNYFLGHQTQSQDTITRLYNKKFTKFNDNAVHEKVIHPEGALINTLKHSFVHLNITNINQTLTKIIQYTDLGAENKKTCFFLIVIAKSLFAFFKTYIIQGNILKGWVGFALGVNSANKRYYKYLKQYIYCQNEKTKPTIDK</sequence>
<dbReference type="AlphaFoldDB" id="A0A6S6T8I0"/>
<dbReference type="InterPro" id="IPR001173">
    <property type="entry name" value="Glyco_trans_2-like"/>
</dbReference>
<dbReference type="InterPro" id="IPR029044">
    <property type="entry name" value="Nucleotide-diphossugar_trans"/>
</dbReference>
<gene>
    <name evidence="3" type="ORF">HELGO_WM556</name>
</gene>
<dbReference type="EMBL" id="CACVAS010000107">
    <property type="protein sequence ID" value="CAA6819611.1"/>
    <property type="molecule type" value="Genomic_DNA"/>
</dbReference>
<dbReference type="Gene3D" id="3.90.550.10">
    <property type="entry name" value="Spore Coat Polysaccharide Biosynthesis Protein SpsA, Chain A"/>
    <property type="match status" value="1"/>
</dbReference>
<dbReference type="SUPFAM" id="SSF53448">
    <property type="entry name" value="Nucleotide-diphospho-sugar transferases"/>
    <property type="match status" value="1"/>
</dbReference>
<proteinExistence type="inferred from homology"/>
<evidence type="ECO:0000256" key="1">
    <source>
        <dbReference type="ARBA" id="ARBA00038494"/>
    </source>
</evidence>
<evidence type="ECO:0000313" key="3">
    <source>
        <dbReference type="EMBL" id="CAA6819611.1"/>
    </source>
</evidence>
<evidence type="ECO:0000259" key="2">
    <source>
        <dbReference type="Pfam" id="PF00535"/>
    </source>
</evidence>
<organism evidence="3">
    <name type="scientific">uncultured Sulfurovum sp</name>
    <dbReference type="NCBI Taxonomy" id="269237"/>
    <lineage>
        <taxon>Bacteria</taxon>
        <taxon>Pseudomonadati</taxon>
        <taxon>Campylobacterota</taxon>
        <taxon>Epsilonproteobacteria</taxon>
        <taxon>Campylobacterales</taxon>
        <taxon>Sulfurovaceae</taxon>
        <taxon>Sulfurovum</taxon>
        <taxon>environmental samples</taxon>
    </lineage>
</organism>
<feature type="domain" description="Glycosyltransferase 2-like" evidence="2">
    <location>
        <begin position="7"/>
        <end position="127"/>
    </location>
</feature>
<accession>A0A6S6T8I0</accession>